<evidence type="ECO:0000313" key="6">
    <source>
        <dbReference type="EMBL" id="ULN52550.1"/>
    </source>
</evidence>
<evidence type="ECO:0000259" key="5">
    <source>
        <dbReference type="PROSITE" id="PS50977"/>
    </source>
</evidence>
<keyword evidence="3" id="KW-0804">Transcription</keyword>
<dbReference type="InterPro" id="IPR009057">
    <property type="entry name" value="Homeodomain-like_sf"/>
</dbReference>
<sequence length="225" mass="24374">MSSQRSASTNTDTRQRLVDAGMHLLRREGPEALQARKLAAEIGASTMAVYTHFGGMTGLLDALVAESFRQFGAALAGASTTDDPMADFFVMGFAYWEFARRSPQRYRLMFGLAAPHLSRAVQTDTPVAAATFEQLVTAVRRMLDTGQLRADDPVDLAGRVWSLVHGIVLLEIVGAFDGHDSAGPGVYALTHIMGPMVVDLLVGMGADRTRLQRSLHKARDRLAAD</sequence>
<feature type="DNA-binding region" description="H-T-H motif" evidence="4">
    <location>
        <begin position="34"/>
        <end position="53"/>
    </location>
</feature>
<dbReference type="PROSITE" id="PS50977">
    <property type="entry name" value="HTH_TETR_2"/>
    <property type="match status" value="1"/>
</dbReference>
<reference evidence="6" key="1">
    <citation type="submission" date="2022-08" db="EMBL/GenBank/DDBJ databases">
        <title>Complete genome sequence of 14 non-tuberculosis mycobacteria type-strains.</title>
        <authorList>
            <person name="Igarashi Y."/>
            <person name="Osugi A."/>
            <person name="Mitarai S."/>
        </authorList>
    </citation>
    <scope>NUCLEOTIDE SEQUENCE</scope>
    <source>
        <strain evidence="6">DSM 45575</strain>
    </source>
</reference>
<evidence type="ECO:0000313" key="7">
    <source>
        <dbReference type="Proteomes" id="UP001055200"/>
    </source>
</evidence>
<dbReference type="RefSeq" id="WP_240170822.1">
    <property type="nucleotide sequence ID" value="NZ_CP092365.1"/>
</dbReference>
<keyword evidence="1" id="KW-0805">Transcription regulation</keyword>
<dbReference type="Gene3D" id="1.10.357.10">
    <property type="entry name" value="Tetracycline Repressor, domain 2"/>
    <property type="match status" value="1"/>
</dbReference>
<keyword evidence="2 4" id="KW-0238">DNA-binding</keyword>
<keyword evidence="7" id="KW-1185">Reference proteome</keyword>
<evidence type="ECO:0000256" key="2">
    <source>
        <dbReference type="ARBA" id="ARBA00023125"/>
    </source>
</evidence>
<accession>A0ABY3TXZ1</accession>
<name>A0ABY3TXZ1_9MYCO</name>
<proteinExistence type="predicted"/>
<dbReference type="SUPFAM" id="SSF48498">
    <property type="entry name" value="Tetracyclin repressor-like, C-terminal domain"/>
    <property type="match status" value="1"/>
</dbReference>
<dbReference type="PANTHER" id="PTHR30055">
    <property type="entry name" value="HTH-TYPE TRANSCRIPTIONAL REGULATOR RUTR"/>
    <property type="match status" value="1"/>
</dbReference>
<dbReference type="Pfam" id="PF00440">
    <property type="entry name" value="TetR_N"/>
    <property type="match status" value="1"/>
</dbReference>
<evidence type="ECO:0000256" key="3">
    <source>
        <dbReference type="ARBA" id="ARBA00023163"/>
    </source>
</evidence>
<dbReference type="InterPro" id="IPR050109">
    <property type="entry name" value="HTH-type_TetR-like_transc_reg"/>
</dbReference>
<dbReference type="Proteomes" id="UP001055200">
    <property type="component" value="Chromosome"/>
</dbReference>
<dbReference type="EMBL" id="CP092365">
    <property type="protein sequence ID" value="ULN52550.1"/>
    <property type="molecule type" value="Genomic_DNA"/>
</dbReference>
<dbReference type="Pfam" id="PF13305">
    <property type="entry name" value="TetR_C_33"/>
    <property type="match status" value="1"/>
</dbReference>
<dbReference type="InterPro" id="IPR001647">
    <property type="entry name" value="HTH_TetR"/>
</dbReference>
<feature type="domain" description="HTH tetR-type" evidence="5">
    <location>
        <begin position="11"/>
        <end position="71"/>
    </location>
</feature>
<protein>
    <submittedName>
        <fullName evidence="6">TetR/AcrR family transcriptional regulator</fullName>
    </submittedName>
</protein>
<dbReference type="InterPro" id="IPR025996">
    <property type="entry name" value="MT1864/Rv1816-like_C"/>
</dbReference>
<gene>
    <name evidence="6" type="ORF">MIU77_17205</name>
</gene>
<organism evidence="6 7">
    <name type="scientific">Mycolicibacillus parakoreensis</name>
    <dbReference type="NCBI Taxonomy" id="1069221"/>
    <lineage>
        <taxon>Bacteria</taxon>
        <taxon>Bacillati</taxon>
        <taxon>Actinomycetota</taxon>
        <taxon>Actinomycetes</taxon>
        <taxon>Mycobacteriales</taxon>
        <taxon>Mycobacteriaceae</taxon>
        <taxon>Mycolicibacillus</taxon>
    </lineage>
</organism>
<evidence type="ECO:0000256" key="1">
    <source>
        <dbReference type="ARBA" id="ARBA00023015"/>
    </source>
</evidence>
<dbReference type="InterPro" id="IPR036271">
    <property type="entry name" value="Tet_transcr_reg_TetR-rel_C_sf"/>
</dbReference>
<evidence type="ECO:0000256" key="4">
    <source>
        <dbReference type="PROSITE-ProRule" id="PRU00335"/>
    </source>
</evidence>
<dbReference type="SUPFAM" id="SSF46689">
    <property type="entry name" value="Homeodomain-like"/>
    <property type="match status" value="1"/>
</dbReference>
<dbReference type="PANTHER" id="PTHR30055:SF209">
    <property type="entry name" value="POSSIBLE TRANSCRIPTIONAL REGULATORY PROTEIN (PROBABLY TETR-FAMILY)"/>
    <property type="match status" value="1"/>
</dbReference>